<dbReference type="InterPro" id="IPR011990">
    <property type="entry name" value="TPR-like_helical_dom_sf"/>
</dbReference>
<dbReference type="Gene3D" id="1.25.40.10">
    <property type="entry name" value="Tetratricopeptide repeat domain"/>
    <property type="match status" value="1"/>
</dbReference>
<sequence length="758" mass="85677">MYYEHINLRGKVIFVYQFKQFTFDPILEKLSSDAHTHTLRPKVAKLLQYFLDNPEQLLSREQILNELWQHSQYRDSALTQSIQELRKTLGDDAQQPEFIKTVPQKGYMWIAPVEVTITPNIKSAPQRKGLSIAITIALSASVIGSAIWYTNIHTPTVAEHVNTQALPSIFIAPVENLTGQGQLDWWGFALQQQLKQATSAYFNVIDEVSAAGVSLENVVQNIAEVGFSAKLTQQQQRYVLHYQINRRGQSLQQGQLVSEDLQTPIDELVSQLVMQLSGHTEAVSTEKISANVQSRQSYLGGLHALSYQGVGAAIPYFRAALVHDIDNQVARLELANALWKTGMWQASREHFEAIKNIDATSYLATRYHLYLGRYWLNMGEYERVTPLLERTIAMARALNHQRLLAQGYQLQADLAWLQLRWQAHSKAMHSAKVLLGAGSLSHSESQRAFYLANPPQAGVEQSTELDMSENLAVVQKAIRYYRQQQQLAPLMLSYFALGQNYLAPLAAREQALKQALTMADSQNNLYVKNDILLYMAFYYIQLHDGDGALRALAQLKAEDTPRIGLQVKAQFLTAMATMDRVLQETMPSEGALNNALTHFKQLLGRTDIDKVTQASAQLMNAWLLIKQQAYERAKPLLERAGSTFEQLQLTDSLSYVRYTQMYIRVSQGQYQDAIAMLAAKPVQKLEALYGSFALTRLGQHQAAAKQLQAAKQQFASQWQQQDDDFFEQVVATASSQSLHLELLPPPYSVYCQSEWRLE</sequence>
<dbReference type="STRING" id="1859457.BET10_01625"/>
<name>A0A1S1MML1_9GAMM</name>
<dbReference type="SUPFAM" id="SSF46894">
    <property type="entry name" value="C-terminal effector domain of the bipartite response regulators"/>
    <property type="match status" value="1"/>
</dbReference>
<dbReference type="GO" id="GO:0006355">
    <property type="term" value="P:regulation of DNA-templated transcription"/>
    <property type="evidence" value="ECO:0007669"/>
    <property type="project" value="InterPro"/>
</dbReference>
<evidence type="ECO:0000313" key="4">
    <source>
        <dbReference type="EMBL" id="OHU86426.1"/>
    </source>
</evidence>
<dbReference type="InterPro" id="IPR016032">
    <property type="entry name" value="Sig_transdc_resp-reg_C-effctor"/>
</dbReference>
<dbReference type="Gene3D" id="1.10.10.10">
    <property type="entry name" value="Winged helix-like DNA-binding domain superfamily/Winged helix DNA-binding domain"/>
    <property type="match status" value="1"/>
</dbReference>
<feature type="domain" description="OmpR/PhoB-type" evidence="3">
    <location>
        <begin position="13"/>
        <end position="111"/>
    </location>
</feature>
<proteinExistence type="predicted"/>
<dbReference type="PROSITE" id="PS51755">
    <property type="entry name" value="OMPR_PHOB"/>
    <property type="match status" value="1"/>
</dbReference>
<comment type="caution">
    <text evidence="4">The sequence shown here is derived from an EMBL/GenBank/DDBJ whole genome shotgun (WGS) entry which is preliminary data.</text>
</comment>
<organism evidence="4 5">
    <name type="scientific">Pseudoalteromonas amylolytica</name>
    <dbReference type="NCBI Taxonomy" id="1859457"/>
    <lineage>
        <taxon>Bacteria</taxon>
        <taxon>Pseudomonadati</taxon>
        <taxon>Pseudomonadota</taxon>
        <taxon>Gammaproteobacteria</taxon>
        <taxon>Alteromonadales</taxon>
        <taxon>Pseudoalteromonadaceae</taxon>
        <taxon>Pseudoalteromonas</taxon>
    </lineage>
</organism>
<dbReference type="GO" id="GO:0000160">
    <property type="term" value="P:phosphorelay signal transduction system"/>
    <property type="evidence" value="ECO:0007669"/>
    <property type="project" value="InterPro"/>
</dbReference>
<reference evidence="4 5" key="1">
    <citation type="submission" date="2016-09" db="EMBL/GenBank/DDBJ databases">
        <title>Pseudoalteromonas amylolytica sp. nov., isolated from the surface seawater.</title>
        <authorList>
            <person name="Wu Y.-H."/>
            <person name="Cheng H."/>
            <person name="Jin X.-B."/>
            <person name="Wang C.-S."/>
            <person name="Xu X.-W."/>
        </authorList>
    </citation>
    <scope>NUCLEOTIDE SEQUENCE [LARGE SCALE GENOMIC DNA]</scope>
    <source>
        <strain evidence="4 5">JW1</strain>
    </source>
</reference>
<evidence type="ECO:0000313" key="5">
    <source>
        <dbReference type="Proteomes" id="UP000179786"/>
    </source>
</evidence>
<accession>A0A1S1MML1</accession>
<dbReference type="CDD" id="cd00383">
    <property type="entry name" value="trans_reg_C"/>
    <property type="match status" value="1"/>
</dbReference>
<dbReference type="SUPFAM" id="SSF48452">
    <property type="entry name" value="TPR-like"/>
    <property type="match status" value="1"/>
</dbReference>
<keyword evidence="5" id="KW-1185">Reference proteome</keyword>
<dbReference type="SMART" id="SM00862">
    <property type="entry name" value="Trans_reg_C"/>
    <property type="match status" value="1"/>
</dbReference>
<gene>
    <name evidence="4" type="ORF">BET10_01625</name>
</gene>
<dbReference type="Proteomes" id="UP000179786">
    <property type="component" value="Unassembled WGS sequence"/>
</dbReference>
<feature type="DNA-binding region" description="OmpR/PhoB-type" evidence="2">
    <location>
        <begin position="13"/>
        <end position="111"/>
    </location>
</feature>
<dbReference type="AlphaFoldDB" id="A0A1S1MML1"/>
<dbReference type="InterPro" id="IPR001867">
    <property type="entry name" value="OmpR/PhoB-type_DNA-bd"/>
</dbReference>
<protein>
    <recommendedName>
        <fullName evidence="3">OmpR/PhoB-type domain-containing protein</fullName>
    </recommendedName>
</protein>
<evidence type="ECO:0000256" key="1">
    <source>
        <dbReference type="ARBA" id="ARBA00023125"/>
    </source>
</evidence>
<evidence type="ECO:0000256" key="2">
    <source>
        <dbReference type="PROSITE-ProRule" id="PRU01091"/>
    </source>
</evidence>
<dbReference type="EMBL" id="MKJU01000038">
    <property type="protein sequence ID" value="OHU86426.1"/>
    <property type="molecule type" value="Genomic_DNA"/>
</dbReference>
<dbReference type="GO" id="GO:0003677">
    <property type="term" value="F:DNA binding"/>
    <property type="evidence" value="ECO:0007669"/>
    <property type="project" value="UniProtKB-UniRule"/>
</dbReference>
<keyword evidence="1 2" id="KW-0238">DNA-binding</keyword>
<evidence type="ECO:0000259" key="3">
    <source>
        <dbReference type="PROSITE" id="PS51755"/>
    </source>
</evidence>
<dbReference type="InterPro" id="IPR036388">
    <property type="entry name" value="WH-like_DNA-bd_sf"/>
</dbReference>
<dbReference type="Pfam" id="PF00486">
    <property type="entry name" value="Trans_reg_C"/>
    <property type="match status" value="1"/>
</dbReference>